<dbReference type="InterPro" id="IPR001107">
    <property type="entry name" value="Band_7"/>
</dbReference>
<evidence type="ECO:0000259" key="2">
    <source>
        <dbReference type="SMART" id="SM00244"/>
    </source>
</evidence>
<name>B9TH94_RICCO</name>
<dbReference type="SMART" id="SM00244">
    <property type="entry name" value="PHB"/>
    <property type="match status" value="1"/>
</dbReference>
<dbReference type="CDD" id="cd08829">
    <property type="entry name" value="SPFH_paraslipin"/>
    <property type="match status" value="1"/>
</dbReference>
<dbReference type="InParanoid" id="B9TH94"/>
<accession>B9TH94</accession>
<feature type="domain" description="Band 7" evidence="2">
    <location>
        <begin position="19"/>
        <end position="177"/>
    </location>
</feature>
<dbReference type="Pfam" id="PF01145">
    <property type="entry name" value="Band_7"/>
    <property type="match status" value="1"/>
</dbReference>
<evidence type="ECO:0000256" key="1">
    <source>
        <dbReference type="ARBA" id="ARBA00008164"/>
    </source>
</evidence>
<dbReference type="FunFam" id="3.30.479.30:FF:000004">
    <property type="entry name" value="Putative membrane protease family, stomatin"/>
    <property type="match status" value="1"/>
</dbReference>
<comment type="similarity">
    <text evidence="1">Belongs to the band 7/mec-2 family.</text>
</comment>
<dbReference type="InterPro" id="IPR050710">
    <property type="entry name" value="Band7/mec-2_domain"/>
</dbReference>
<dbReference type="PANTHER" id="PTHR43327:SF10">
    <property type="entry name" value="STOMATIN-LIKE PROTEIN 2, MITOCHONDRIAL"/>
    <property type="match status" value="1"/>
</dbReference>
<reference evidence="4" key="1">
    <citation type="journal article" date="2010" name="Nat. Biotechnol.">
        <title>Draft genome sequence of the oilseed species Ricinus communis.</title>
        <authorList>
            <person name="Chan A.P."/>
            <person name="Crabtree J."/>
            <person name="Zhao Q."/>
            <person name="Lorenzi H."/>
            <person name="Orvis J."/>
            <person name="Puiu D."/>
            <person name="Melake-Berhan A."/>
            <person name="Jones K.M."/>
            <person name="Redman J."/>
            <person name="Chen G."/>
            <person name="Cahoon E.B."/>
            <person name="Gedil M."/>
            <person name="Stanke M."/>
            <person name="Haas B.J."/>
            <person name="Wortman J.R."/>
            <person name="Fraser-Liggett C.M."/>
            <person name="Ravel J."/>
            <person name="Rabinowicz P.D."/>
        </authorList>
    </citation>
    <scope>NUCLEOTIDE SEQUENCE [LARGE SCALE GENOMIC DNA]</scope>
    <source>
        <strain evidence="4">cv. Hale</strain>
    </source>
</reference>
<dbReference type="eggNOG" id="KOG2620">
    <property type="taxonomic scope" value="Eukaryota"/>
</dbReference>
<dbReference type="InterPro" id="IPR001972">
    <property type="entry name" value="Stomatin_HflK_fam"/>
</dbReference>
<keyword evidence="4" id="KW-1185">Reference proteome</keyword>
<sequence>MFSILSAFIVVVVAILFFTCVRIVPQQSVFVVERLGKFNGALEAGLHLLVPFIDRVAYKIPLQEIPLQTSSQTAITKDNVTITLDAVLYYQVTNPRAAAYGTSDFQTAIEVLAQTTLRSEVGKLELDKLLEERQSINAAVVSALDRAGVEWGVKCLRYEVKDLVPPQNLMAAMQLQLVAE</sequence>
<dbReference type="Proteomes" id="UP000008311">
    <property type="component" value="Unassembled WGS sequence"/>
</dbReference>
<dbReference type="GO" id="GO:0098552">
    <property type="term" value="C:side of membrane"/>
    <property type="evidence" value="ECO:0007669"/>
    <property type="project" value="UniProtKB-ARBA"/>
</dbReference>
<evidence type="ECO:0000313" key="4">
    <source>
        <dbReference type="Proteomes" id="UP000008311"/>
    </source>
</evidence>
<dbReference type="SUPFAM" id="SSF117892">
    <property type="entry name" value="Band 7/SPFH domain"/>
    <property type="match status" value="1"/>
</dbReference>
<proteinExistence type="inferred from homology"/>
<evidence type="ECO:0000313" key="3">
    <source>
        <dbReference type="EMBL" id="EEF24771.1"/>
    </source>
</evidence>
<dbReference type="AlphaFoldDB" id="B9TH94"/>
<dbReference type="PANTHER" id="PTHR43327">
    <property type="entry name" value="STOMATIN-LIKE PROTEIN 2, MITOCHONDRIAL"/>
    <property type="match status" value="1"/>
</dbReference>
<feature type="non-terminal residue" evidence="3">
    <location>
        <position position="180"/>
    </location>
</feature>
<dbReference type="InterPro" id="IPR036013">
    <property type="entry name" value="Band_7/SPFH_dom_sf"/>
</dbReference>
<dbReference type="PRINTS" id="PR00721">
    <property type="entry name" value="STOMATIN"/>
</dbReference>
<dbReference type="STRING" id="3988.B9TH94"/>
<dbReference type="GO" id="GO:0005886">
    <property type="term" value="C:plasma membrane"/>
    <property type="evidence" value="ECO:0007669"/>
    <property type="project" value="UniProtKB-ARBA"/>
</dbReference>
<gene>
    <name evidence="3" type="ORF">RCOM_1889130</name>
</gene>
<organism evidence="3 4">
    <name type="scientific">Ricinus communis</name>
    <name type="common">Castor bean</name>
    <dbReference type="NCBI Taxonomy" id="3988"/>
    <lineage>
        <taxon>Eukaryota</taxon>
        <taxon>Viridiplantae</taxon>
        <taxon>Streptophyta</taxon>
        <taxon>Embryophyta</taxon>
        <taxon>Tracheophyta</taxon>
        <taxon>Spermatophyta</taxon>
        <taxon>Magnoliopsida</taxon>
        <taxon>eudicotyledons</taxon>
        <taxon>Gunneridae</taxon>
        <taxon>Pentapetalae</taxon>
        <taxon>rosids</taxon>
        <taxon>fabids</taxon>
        <taxon>Malpighiales</taxon>
        <taxon>Euphorbiaceae</taxon>
        <taxon>Acalyphoideae</taxon>
        <taxon>Acalypheae</taxon>
        <taxon>Ricinus</taxon>
    </lineage>
</organism>
<protein>
    <submittedName>
        <fullName evidence="3">Erythrocyte band 7 integral membrane protein, putative</fullName>
    </submittedName>
</protein>
<dbReference type="EMBL" id="EQ981329">
    <property type="protein sequence ID" value="EEF24771.1"/>
    <property type="molecule type" value="Genomic_DNA"/>
</dbReference>
<dbReference type="Gene3D" id="3.30.479.30">
    <property type="entry name" value="Band 7 domain"/>
    <property type="match status" value="1"/>
</dbReference>